<dbReference type="InterPro" id="IPR002659">
    <property type="entry name" value="Glyco_trans_31"/>
</dbReference>
<dbReference type="GeneID" id="106158617"/>
<dbReference type="AlphaFoldDB" id="A0A1S3HYH6"/>
<dbReference type="GO" id="GO:0006493">
    <property type="term" value="P:protein O-linked glycosylation"/>
    <property type="evidence" value="ECO:0007669"/>
    <property type="project" value="TreeGrafter"/>
</dbReference>
<organism evidence="12 13">
    <name type="scientific">Lingula anatina</name>
    <name type="common">Brachiopod</name>
    <name type="synonym">Lingula unguis</name>
    <dbReference type="NCBI Taxonomy" id="7574"/>
    <lineage>
        <taxon>Eukaryota</taxon>
        <taxon>Metazoa</taxon>
        <taxon>Spiralia</taxon>
        <taxon>Lophotrochozoa</taxon>
        <taxon>Brachiopoda</taxon>
        <taxon>Linguliformea</taxon>
        <taxon>Lingulata</taxon>
        <taxon>Lingulida</taxon>
        <taxon>Linguloidea</taxon>
        <taxon>Lingulidae</taxon>
        <taxon>Lingula</taxon>
    </lineage>
</organism>
<accession>A0A1S3HYH6</accession>
<proteinExistence type="inferred from homology"/>
<evidence type="ECO:0000256" key="8">
    <source>
        <dbReference type="ARBA" id="ARBA00023034"/>
    </source>
</evidence>
<comment type="subcellular location">
    <subcellularLocation>
        <location evidence="1 11">Golgi apparatus membrane</location>
        <topology evidence="1 11">Single-pass type II membrane protein</topology>
    </subcellularLocation>
</comment>
<keyword evidence="12" id="KW-1185">Reference proteome</keyword>
<keyword evidence="8 11" id="KW-0333">Golgi apparatus</keyword>
<evidence type="ECO:0000256" key="6">
    <source>
        <dbReference type="ARBA" id="ARBA00022968"/>
    </source>
</evidence>
<gene>
    <name evidence="13" type="primary">LOC106158617</name>
</gene>
<evidence type="ECO:0000313" key="13">
    <source>
        <dbReference type="RefSeq" id="XP_013390134.1"/>
    </source>
</evidence>
<sequence length="395" mass="45421">MMARRKIRSYIYFAVKALGILMVLRLISLLFHAPFAVSRQSVADARHHSYATETAAKPTGRPHRFLYTPTEKSNTLAPSNDIFRARTKALGLYQISSDFYGKHSVAQLVKSHKLFEEGANPHDFRYIIQPKESCKDTQNIYMTIIVSSHPSHSSRRNIIRNTWGNPKTFEFKGILTRTIFVMGLSRNSTTNWALLEEGKKFNDIVLEDFLTEYKNMTYAHIAGFKWIATYCNQSKWTIKTDDDVYVNIFQAISFQEKNKLTGDFIAGAITTPAVYRRGGKWRVTKSEYIDDRYQTYPMGYGYMTTTNLVSKMYTASISTPFYWIDDVYVGILAAKVGGVRFRRTQTNNWLGKNVNINVLANNGALFTHLEARHVSKATDIFKKQNQTYHQGLKRR</sequence>
<evidence type="ECO:0000256" key="11">
    <source>
        <dbReference type="RuleBase" id="RU363063"/>
    </source>
</evidence>
<keyword evidence="6" id="KW-0735">Signal-anchor</keyword>
<dbReference type="EC" id="2.4.1.-" evidence="11"/>
<dbReference type="RefSeq" id="XP_013390134.1">
    <property type="nucleotide sequence ID" value="XM_013534680.1"/>
</dbReference>
<keyword evidence="9" id="KW-0472">Membrane</keyword>
<keyword evidence="7" id="KW-1133">Transmembrane helix</keyword>
<dbReference type="PANTHER" id="PTHR11214:SF314">
    <property type="entry name" value="HEXOSYLTRANSFERASE"/>
    <property type="match status" value="1"/>
</dbReference>
<reference evidence="13" key="1">
    <citation type="submission" date="2025-08" db="UniProtKB">
        <authorList>
            <consortium name="RefSeq"/>
        </authorList>
    </citation>
    <scope>IDENTIFICATION</scope>
    <source>
        <tissue evidence="13">Gonads</tissue>
    </source>
</reference>
<keyword evidence="3 11" id="KW-0328">Glycosyltransferase</keyword>
<dbReference type="STRING" id="7574.A0A1S3HYH6"/>
<protein>
    <recommendedName>
        <fullName evidence="11">Hexosyltransferase</fullName>
        <ecNumber evidence="11">2.4.1.-</ecNumber>
    </recommendedName>
</protein>
<evidence type="ECO:0000256" key="9">
    <source>
        <dbReference type="ARBA" id="ARBA00023136"/>
    </source>
</evidence>
<dbReference type="GO" id="GO:0016758">
    <property type="term" value="F:hexosyltransferase activity"/>
    <property type="evidence" value="ECO:0007669"/>
    <property type="project" value="InterPro"/>
</dbReference>
<dbReference type="FunFam" id="3.90.550.50:FF:000001">
    <property type="entry name" value="Hexosyltransferase"/>
    <property type="match status" value="1"/>
</dbReference>
<evidence type="ECO:0000256" key="10">
    <source>
        <dbReference type="ARBA" id="ARBA00023180"/>
    </source>
</evidence>
<evidence type="ECO:0000256" key="7">
    <source>
        <dbReference type="ARBA" id="ARBA00022989"/>
    </source>
</evidence>
<dbReference type="Gene3D" id="3.90.550.50">
    <property type="match status" value="1"/>
</dbReference>
<dbReference type="Pfam" id="PF01762">
    <property type="entry name" value="Galactosyl_T"/>
    <property type="match status" value="1"/>
</dbReference>
<dbReference type="GO" id="GO:0000139">
    <property type="term" value="C:Golgi membrane"/>
    <property type="evidence" value="ECO:0007669"/>
    <property type="project" value="UniProtKB-SubCell"/>
</dbReference>
<dbReference type="InParanoid" id="A0A1S3HYH6"/>
<evidence type="ECO:0000256" key="4">
    <source>
        <dbReference type="ARBA" id="ARBA00022679"/>
    </source>
</evidence>
<dbReference type="OrthoDB" id="115198at2759"/>
<comment type="similarity">
    <text evidence="2 11">Belongs to the glycosyltransferase 31 family.</text>
</comment>
<dbReference type="PANTHER" id="PTHR11214">
    <property type="entry name" value="BETA-1,3-N-ACETYLGLUCOSAMINYLTRANSFERASE"/>
    <property type="match status" value="1"/>
</dbReference>
<keyword evidence="4" id="KW-0808">Transferase</keyword>
<keyword evidence="5" id="KW-0812">Transmembrane</keyword>
<dbReference type="KEGG" id="lak:106158617"/>
<evidence type="ECO:0000256" key="1">
    <source>
        <dbReference type="ARBA" id="ARBA00004323"/>
    </source>
</evidence>
<keyword evidence="10" id="KW-0325">Glycoprotein</keyword>
<name>A0A1S3HYH6_LINAN</name>
<evidence type="ECO:0000256" key="2">
    <source>
        <dbReference type="ARBA" id="ARBA00008661"/>
    </source>
</evidence>
<evidence type="ECO:0000256" key="5">
    <source>
        <dbReference type="ARBA" id="ARBA00022692"/>
    </source>
</evidence>
<evidence type="ECO:0000256" key="3">
    <source>
        <dbReference type="ARBA" id="ARBA00022676"/>
    </source>
</evidence>
<dbReference type="Proteomes" id="UP000085678">
    <property type="component" value="Unplaced"/>
</dbReference>
<evidence type="ECO:0000313" key="12">
    <source>
        <dbReference type="Proteomes" id="UP000085678"/>
    </source>
</evidence>